<feature type="region of interest" description="Disordered" evidence="1">
    <location>
        <begin position="341"/>
        <end position="379"/>
    </location>
</feature>
<feature type="region of interest" description="Disordered" evidence="1">
    <location>
        <begin position="478"/>
        <end position="521"/>
    </location>
</feature>
<comment type="caution">
    <text evidence="3">The sequence shown here is derived from an EMBL/GenBank/DDBJ whole genome shotgun (WGS) entry which is preliminary data.</text>
</comment>
<dbReference type="AlphaFoldDB" id="A0A2N3N7D6"/>
<feature type="compositionally biased region" description="Basic and acidic residues" evidence="1">
    <location>
        <begin position="587"/>
        <end position="598"/>
    </location>
</feature>
<evidence type="ECO:0000256" key="1">
    <source>
        <dbReference type="SAM" id="MobiDB-lite"/>
    </source>
</evidence>
<organism evidence="3 4">
    <name type="scientific">Lomentospora prolificans</name>
    <dbReference type="NCBI Taxonomy" id="41688"/>
    <lineage>
        <taxon>Eukaryota</taxon>
        <taxon>Fungi</taxon>
        <taxon>Dikarya</taxon>
        <taxon>Ascomycota</taxon>
        <taxon>Pezizomycotina</taxon>
        <taxon>Sordariomycetes</taxon>
        <taxon>Hypocreomycetidae</taxon>
        <taxon>Microascales</taxon>
        <taxon>Microascaceae</taxon>
        <taxon>Lomentospora</taxon>
    </lineage>
</organism>
<feature type="compositionally biased region" description="Acidic residues" evidence="1">
    <location>
        <begin position="263"/>
        <end position="274"/>
    </location>
</feature>
<dbReference type="Proteomes" id="UP000233524">
    <property type="component" value="Unassembled WGS sequence"/>
</dbReference>
<evidence type="ECO:0000313" key="3">
    <source>
        <dbReference type="EMBL" id="PKS08292.1"/>
    </source>
</evidence>
<feature type="compositionally biased region" description="Acidic residues" evidence="1">
    <location>
        <begin position="613"/>
        <end position="623"/>
    </location>
</feature>
<evidence type="ECO:0000313" key="4">
    <source>
        <dbReference type="Proteomes" id="UP000233524"/>
    </source>
</evidence>
<feature type="compositionally biased region" description="Basic and acidic residues" evidence="1">
    <location>
        <begin position="368"/>
        <end position="379"/>
    </location>
</feature>
<protein>
    <recommendedName>
        <fullName evidence="2">Rrn9 domain-containing protein</fullName>
    </recommendedName>
</protein>
<dbReference type="Pfam" id="PF10680">
    <property type="entry name" value="RRN9"/>
    <property type="match status" value="1"/>
</dbReference>
<dbReference type="InParanoid" id="A0A2N3N7D6"/>
<feature type="region of interest" description="Disordered" evidence="1">
    <location>
        <begin position="164"/>
        <end position="220"/>
    </location>
</feature>
<dbReference type="EMBL" id="NLAX01000697">
    <property type="protein sequence ID" value="PKS08292.1"/>
    <property type="molecule type" value="Genomic_DNA"/>
</dbReference>
<dbReference type="STRING" id="41688.A0A2N3N7D6"/>
<feature type="compositionally biased region" description="Polar residues" evidence="1">
    <location>
        <begin position="478"/>
        <end position="509"/>
    </location>
</feature>
<keyword evidence="4" id="KW-1185">Reference proteome</keyword>
<feature type="region of interest" description="Disordered" evidence="1">
    <location>
        <begin position="261"/>
        <end position="329"/>
    </location>
</feature>
<feature type="compositionally biased region" description="Basic residues" evidence="1">
    <location>
        <begin position="279"/>
        <end position="298"/>
    </location>
</feature>
<gene>
    <name evidence="3" type="ORF">jhhlp_005236</name>
</gene>
<evidence type="ECO:0000259" key="2">
    <source>
        <dbReference type="Pfam" id="PF10680"/>
    </source>
</evidence>
<name>A0A2N3N7D6_9PEZI</name>
<feature type="compositionally biased region" description="Basic and acidic residues" evidence="1">
    <location>
        <begin position="196"/>
        <end position="214"/>
    </location>
</feature>
<dbReference type="VEuPathDB" id="FungiDB:jhhlp_005236"/>
<reference evidence="3 4" key="1">
    <citation type="journal article" date="2017" name="G3 (Bethesda)">
        <title>First Draft Genome Sequence of the Pathogenic Fungus Lomentospora prolificans (Formerly Scedosporium prolificans).</title>
        <authorList>
            <person name="Luo R."/>
            <person name="Zimin A."/>
            <person name="Workman R."/>
            <person name="Fan Y."/>
            <person name="Pertea G."/>
            <person name="Grossman N."/>
            <person name="Wear M.P."/>
            <person name="Jia B."/>
            <person name="Miller H."/>
            <person name="Casadevall A."/>
            <person name="Timp W."/>
            <person name="Zhang S.X."/>
            <person name="Salzberg S.L."/>
        </authorList>
    </citation>
    <scope>NUCLEOTIDE SEQUENCE [LARGE SCALE GENOMIC DNA]</scope>
    <source>
        <strain evidence="3 4">JHH-5317</strain>
    </source>
</reference>
<dbReference type="OrthoDB" id="5412288at2759"/>
<feature type="region of interest" description="Disordered" evidence="1">
    <location>
        <begin position="583"/>
        <end position="623"/>
    </location>
</feature>
<sequence length="623" mass="70650">MDSPTQFTIRDEWDRTTESINSEFSDELYNSRPNRWNGSKASWRDRNKEEREVYGGLEKLRRSDLAVHLYNAFALKNGPRMRIGPAGELEGYENDPGKWVPPRAWTAWPMSVDHVPKDDFMPMQPLDEDSALTFRKMERMFPRTALADEIEASILKEAKERFFRREEDVPVEGQESSSDEERISEAEADEDEEIDSKDQLDASDKAPSKSREATPELIGVMSADDEVSNAILRPSVGDIIGKLEKTLLALHNMMVATIQSVDDRDDGEDSEDGDETRGTRHGPRARRSISRSPKKRRRAPSEPSSIDTEELDNSRHGSPQKKLKPSRLQLHYLDTLISEKELRRSSLSPSPSPMKRQYGTDTPRSPSKRPEDTLRKQEDRLLSLVPRDWRAVLGAASMAGFSPAVMARATQRCASLFKEEANLNTLVDHTSEKDMKDSIKPCSNFSLSDGEADNDKELAEVLRLRLQGREFLRSQDQLQSATLSHQKLRARSQTPATPNKGTPGATTPLSARSRSRSRSATPHLVCPYRTCPWSVTPFSKRSNLQRHIEKVHGGQAGGFEEVDSEDEMDGGVHVDGFLKGIRIRKGWRGEDHRDEERGRKPRVGRRGRKGQEEMDDDEREDYT</sequence>
<feature type="domain" description="Rrn9" evidence="2">
    <location>
        <begin position="57"/>
        <end position="119"/>
    </location>
</feature>
<accession>A0A2N3N7D6</accession>
<feature type="compositionally biased region" description="Acidic residues" evidence="1">
    <location>
        <begin position="186"/>
        <end position="195"/>
    </location>
</feature>
<feature type="compositionally biased region" description="Basic residues" evidence="1">
    <location>
        <begin position="599"/>
        <end position="608"/>
    </location>
</feature>
<dbReference type="InterPro" id="IPR019622">
    <property type="entry name" value="Rrn9_dom"/>
</dbReference>
<proteinExistence type="predicted"/>